<comment type="caution">
    <text evidence="1">The sequence shown here is derived from an EMBL/GenBank/DDBJ whole genome shotgun (WGS) entry which is preliminary data.</text>
</comment>
<dbReference type="Proteomes" id="UP000717996">
    <property type="component" value="Unassembled WGS sequence"/>
</dbReference>
<gene>
    <name evidence="1" type="ORF">G6F51_005600</name>
</gene>
<sequence>MTRIEQNRCVLWHFGWLPDDTFRPCSLSSFTFTWKSLYSIHCLKMHHRHQLPETIPDSLPFPSEQTIQPNITILSVRPSLASSIACTILYEFDSIHHEKVLPSPSSHPSAKTPRLTLY</sequence>
<proteinExistence type="predicted"/>
<organism evidence="1 2">
    <name type="scientific">Rhizopus oryzae</name>
    <name type="common">Mucormycosis agent</name>
    <name type="synonym">Rhizopus arrhizus var. delemar</name>
    <dbReference type="NCBI Taxonomy" id="64495"/>
    <lineage>
        <taxon>Eukaryota</taxon>
        <taxon>Fungi</taxon>
        <taxon>Fungi incertae sedis</taxon>
        <taxon>Mucoromycota</taxon>
        <taxon>Mucoromycotina</taxon>
        <taxon>Mucoromycetes</taxon>
        <taxon>Mucorales</taxon>
        <taxon>Mucorineae</taxon>
        <taxon>Rhizopodaceae</taxon>
        <taxon>Rhizopus</taxon>
    </lineage>
</organism>
<reference evidence="1" key="1">
    <citation type="journal article" date="2020" name="Microb. Genom.">
        <title>Genetic diversity of clinical and environmental Mucorales isolates obtained from an investigation of mucormycosis cases among solid organ transplant recipients.</title>
        <authorList>
            <person name="Nguyen M.H."/>
            <person name="Kaul D."/>
            <person name="Muto C."/>
            <person name="Cheng S.J."/>
            <person name="Richter R.A."/>
            <person name="Bruno V.M."/>
            <person name="Liu G."/>
            <person name="Beyhan S."/>
            <person name="Sundermann A.J."/>
            <person name="Mounaud S."/>
            <person name="Pasculle A.W."/>
            <person name="Nierman W.C."/>
            <person name="Driscoll E."/>
            <person name="Cumbie R."/>
            <person name="Clancy C.J."/>
            <person name="Dupont C.L."/>
        </authorList>
    </citation>
    <scope>NUCLEOTIDE SEQUENCE</scope>
    <source>
        <strain evidence="1">GL16</strain>
    </source>
</reference>
<name>A0A9P6YD21_RHIOR</name>
<accession>A0A9P6YD21</accession>
<dbReference type="EMBL" id="JAANIT010000696">
    <property type="protein sequence ID" value="KAG1545222.1"/>
    <property type="molecule type" value="Genomic_DNA"/>
</dbReference>
<evidence type="ECO:0000313" key="2">
    <source>
        <dbReference type="Proteomes" id="UP000717996"/>
    </source>
</evidence>
<evidence type="ECO:0000313" key="1">
    <source>
        <dbReference type="EMBL" id="KAG1545222.1"/>
    </source>
</evidence>
<dbReference type="AlphaFoldDB" id="A0A9P6YD21"/>
<protein>
    <submittedName>
        <fullName evidence="1">Uncharacterized protein</fullName>
    </submittedName>
</protein>